<sequence>MGRRSGEPPTAAADHARTAAAPGTGRAAYGQKGGRLQHPRRLRRLLRAVGYGLGFAVPLTGLAFLVREKFLPVIELDDAAVRAATDISRANDGLRAFWFGWQEATQPKWIVIVATVVCLVVWRRHDLKTRSLWAFVTMLVAWNLQLDIKLIVQRARPIVSDPVSHAPGYSFPSGHVATGAAVATTLVLLLWPLLGPVGRRVAVTVATLYVVVTGLDRVFLGVHFPSDVVGGIIFGVGLAAASYAGYLGWNPRQADGPPPPEGRTGPETPKGHP</sequence>
<feature type="region of interest" description="Disordered" evidence="1">
    <location>
        <begin position="251"/>
        <end position="273"/>
    </location>
</feature>
<keyword evidence="2" id="KW-1133">Transmembrane helix</keyword>
<dbReference type="SMART" id="SM00014">
    <property type="entry name" value="acidPPc"/>
    <property type="match status" value="1"/>
</dbReference>
<dbReference type="PATRIC" id="fig|584657.3.peg.2469"/>
<feature type="transmembrane region" description="Helical" evidence="2">
    <location>
        <begin position="109"/>
        <end position="125"/>
    </location>
</feature>
<keyword evidence="5" id="KW-1185">Reference proteome</keyword>
<evidence type="ECO:0000313" key="5">
    <source>
        <dbReference type="Proteomes" id="UP000019494"/>
    </source>
</evidence>
<protein>
    <submittedName>
        <fullName evidence="4">Phosphoesterase PA-phosphatase</fullName>
    </submittedName>
</protein>
<feature type="compositionally biased region" description="Low complexity" evidence="1">
    <location>
        <begin position="262"/>
        <end position="273"/>
    </location>
</feature>
<keyword evidence="2" id="KW-0812">Transmembrane</keyword>
<dbReference type="SUPFAM" id="SSF48317">
    <property type="entry name" value="Acid phosphatase/Vanadium-dependent haloperoxidase"/>
    <property type="match status" value="1"/>
</dbReference>
<feature type="transmembrane region" description="Helical" evidence="2">
    <location>
        <begin position="172"/>
        <end position="194"/>
    </location>
</feature>
<dbReference type="Gene3D" id="1.20.144.10">
    <property type="entry name" value="Phosphatidic acid phosphatase type 2/haloperoxidase"/>
    <property type="match status" value="1"/>
</dbReference>
<feature type="compositionally biased region" description="Low complexity" evidence="1">
    <location>
        <begin position="8"/>
        <end position="28"/>
    </location>
</feature>
<dbReference type="InterPro" id="IPR000326">
    <property type="entry name" value="PAP2/HPO"/>
</dbReference>
<accession>W9GKJ7</accession>
<dbReference type="AlphaFoldDB" id="W9GKJ7"/>
<dbReference type="Pfam" id="PF01569">
    <property type="entry name" value="PAP2"/>
    <property type="match status" value="1"/>
</dbReference>
<comment type="caution">
    <text evidence="4">The sequence shown here is derived from an EMBL/GenBank/DDBJ whole genome shotgun (WGS) entry which is preliminary data.</text>
</comment>
<feature type="transmembrane region" description="Helical" evidence="2">
    <location>
        <begin position="228"/>
        <end position="249"/>
    </location>
</feature>
<evidence type="ECO:0000259" key="3">
    <source>
        <dbReference type="SMART" id="SM00014"/>
    </source>
</evidence>
<feature type="transmembrane region" description="Helical" evidence="2">
    <location>
        <begin position="45"/>
        <end position="66"/>
    </location>
</feature>
<dbReference type="PANTHER" id="PTHR14969:SF13">
    <property type="entry name" value="AT30094P"/>
    <property type="match status" value="1"/>
</dbReference>
<dbReference type="PANTHER" id="PTHR14969">
    <property type="entry name" value="SPHINGOSINE-1-PHOSPHATE PHOSPHOHYDROLASE"/>
    <property type="match status" value="1"/>
</dbReference>
<evidence type="ECO:0000256" key="1">
    <source>
        <dbReference type="SAM" id="MobiDB-lite"/>
    </source>
</evidence>
<evidence type="ECO:0000256" key="2">
    <source>
        <dbReference type="SAM" id="Phobius"/>
    </source>
</evidence>
<proteinExistence type="predicted"/>
<name>W9GKJ7_9MICO</name>
<dbReference type="CDD" id="cd03392">
    <property type="entry name" value="PAP2_like_2"/>
    <property type="match status" value="1"/>
</dbReference>
<dbReference type="RefSeq" id="WP_240474306.1">
    <property type="nucleotide sequence ID" value="NZ_AWQS01000098.1"/>
</dbReference>
<evidence type="ECO:0000313" key="4">
    <source>
        <dbReference type="EMBL" id="EWT05642.1"/>
    </source>
</evidence>
<feature type="transmembrane region" description="Helical" evidence="2">
    <location>
        <begin position="201"/>
        <end position="222"/>
    </location>
</feature>
<dbReference type="Proteomes" id="UP000019494">
    <property type="component" value="Unassembled WGS sequence"/>
</dbReference>
<feature type="region of interest" description="Disordered" evidence="1">
    <location>
        <begin position="1"/>
        <end position="36"/>
    </location>
</feature>
<gene>
    <name evidence="4" type="ORF">N864_23270</name>
</gene>
<organism evidence="4 5">
    <name type="scientific">Intrasporangium chromatireducens Q5-1</name>
    <dbReference type="NCBI Taxonomy" id="584657"/>
    <lineage>
        <taxon>Bacteria</taxon>
        <taxon>Bacillati</taxon>
        <taxon>Actinomycetota</taxon>
        <taxon>Actinomycetes</taxon>
        <taxon>Micrococcales</taxon>
        <taxon>Intrasporangiaceae</taxon>
        <taxon>Intrasporangium</taxon>
    </lineage>
</organism>
<dbReference type="InterPro" id="IPR036938">
    <property type="entry name" value="PAP2/HPO_sf"/>
</dbReference>
<reference evidence="5" key="1">
    <citation type="submission" date="2013-08" db="EMBL/GenBank/DDBJ databases">
        <title>Intrasporangium oryzae NRRL B-24470.</title>
        <authorList>
            <person name="Liu H."/>
            <person name="Wang G."/>
        </authorList>
    </citation>
    <scope>NUCLEOTIDE SEQUENCE [LARGE SCALE GENOMIC DNA]</scope>
    <source>
        <strain evidence="5">Q5-1</strain>
    </source>
</reference>
<dbReference type="EMBL" id="AWQS01000098">
    <property type="protein sequence ID" value="EWT05642.1"/>
    <property type="molecule type" value="Genomic_DNA"/>
</dbReference>
<feature type="domain" description="Phosphatidic acid phosphatase type 2/haloperoxidase" evidence="3">
    <location>
        <begin position="133"/>
        <end position="243"/>
    </location>
</feature>
<keyword evidence="2" id="KW-0472">Membrane</keyword>
<feature type="transmembrane region" description="Helical" evidence="2">
    <location>
        <begin position="132"/>
        <end position="152"/>
    </location>
</feature>